<dbReference type="AlphaFoldDB" id="K2J471"/>
<dbReference type="GO" id="GO:0008270">
    <property type="term" value="F:zinc ion binding"/>
    <property type="evidence" value="ECO:0007669"/>
    <property type="project" value="UniProtKB-KW"/>
</dbReference>
<dbReference type="STRING" id="745411.B3C1_00160"/>
<accession>K2J471</accession>
<dbReference type="Pfam" id="PF04434">
    <property type="entry name" value="SWIM"/>
    <property type="match status" value="1"/>
</dbReference>
<dbReference type="Proteomes" id="UP000006755">
    <property type="component" value="Unassembled WGS sequence"/>
</dbReference>
<dbReference type="eggNOG" id="COG4715">
    <property type="taxonomic scope" value="Bacteria"/>
</dbReference>
<evidence type="ECO:0000256" key="1">
    <source>
        <dbReference type="PROSITE-ProRule" id="PRU00325"/>
    </source>
</evidence>
<evidence type="ECO:0000313" key="5">
    <source>
        <dbReference type="Proteomes" id="UP000006755"/>
    </source>
</evidence>
<evidence type="ECO:0000313" key="4">
    <source>
        <dbReference type="EMBL" id="EKE77826.1"/>
    </source>
</evidence>
<evidence type="ECO:0000259" key="3">
    <source>
        <dbReference type="PROSITE" id="PS50966"/>
    </source>
</evidence>
<keyword evidence="1" id="KW-0863">Zinc-finger</keyword>
<comment type="caution">
    <text evidence="4">The sequence shown here is derived from an EMBL/GenBank/DDBJ whole genome shotgun (WGS) entry which is preliminary data.</text>
</comment>
<keyword evidence="5" id="KW-1185">Reference proteome</keyword>
<feature type="region of interest" description="Disordered" evidence="2">
    <location>
        <begin position="108"/>
        <end position="154"/>
    </location>
</feature>
<dbReference type="EMBL" id="AMRI01000001">
    <property type="protein sequence ID" value="EKE77826.1"/>
    <property type="molecule type" value="Genomic_DNA"/>
</dbReference>
<dbReference type="InterPro" id="IPR007527">
    <property type="entry name" value="Znf_SWIM"/>
</dbReference>
<proteinExistence type="predicted"/>
<name>K2J471_9GAMM</name>
<feature type="compositionally biased region" description="Basic and acidic residues" evidence="2">
    <location>
        <begin position="138"/>
        <end position="147"/>
    </location>
</feature>
<keyword evidence="1" id="KW-0862">Zinc</keyword>
<evidence type="ECO:0000256" key="2">
    <source>
        <dbReference type="SAM" id="MobiDB-lite"/>
    </source>
</evidence>
<organism evidence="4 5">
    <name type="scientific">Gallaecimonas xiamenensis 3-C-1</name>
    <dbReference type="NCBI Taxonomy" id="745411"/>
    <lineage>
        <taxon>Bacteria</taxon>
        <taxon>Pseudomonadati</taxon>
        <taxon>Pseudomonadota</taxon>
        <taxon>Gammaproteobacteria</taxon>
        <taxon>Enterobacterales</taxon>
        <taxon>Gallaecimonadaceae</taxon>
        <taxon>Gallaecimonas</taxon>
    </lineage>
</organism>
<dbReference type="PROSITE" id="PS50966">
    <property type="entry name" value="ZF_SWIM"/>
    <property type="match status" value="1"/>
</dbReference>
<dbReference type="PATRIC" id="fig|745411.4.peg.21"/>
<sequence length="456" mass="50343">MQVVENLAPDQSSLNAAKKLLKPAKWPLLHKSEPDALIWGHCQGSGANPYLVVADAADHGYKCSCPSRKFPCKHVLALMWQFAEAPDGFSDGDQPDWVSDWLGRRKRKTTTAAPASGQGKSLAATAAEPVSELTEQELEQKAQEQRQRAQKTRARTQAAATKGLEDFQQWLDDQLRTGLNDLLGDLGTRCRAVSARMVDAKLEGLASRLDELPARVKSLPQPLRLYGLTQFLGQLSALMQAWFADPEDEDARQALLATESRAQLLERPDLHKVQSRWHNLGERIVSRRSGLVSHESWLLDCQSPSPRFALLLDYYPASAGRRATGPGPGTELTGALAYYPGRCAERAFLLDYQASGADTEPDWPQSDQSLKAAWLERLSLQPWAESMPWLLGPGRIAQDADGHYWWQGATDTLPLSNPHLPVLVTGSELTGAFVLWNGIQGDLVSVRSRHWGTLTC</sequence>
<protein>
    <recommendedName>
        <fullName evidence="3">SWIM-type domain-containing protein</fullName>
    </recommendedName>
</protein>
<feature type="domain" description="SWIM-type" evidence="3">
    <location>
        <begin position="50"/>
        <end position="83"/>
    </location>
</feature>
<reference evidence="4 5" key="1">
    <citation type="journal article" date="2012" name="J. Bacteriol.">
        <title>Genome Sequence of Gallaecimonas xiamenensis Type Strain 3-C-1.</title>
        <authorList>
            <person name="Lai Q."/>
            <person name="Wang L."/>
            <person name="Wang W."/>
            <person name="Shao Z."/>
        </authorList>
    </citation>
    <scope>NUCLEOTIDE SEQUENCE [LARGE SCALE GENOMIC DNA]</scope>
    <source>
        <strain evidence="4 5">3-C-1</strain>
    </source>
</reference>
<keyword evidence="1" id="KW-0479">Metal-binding</keyword>
<gene>
    <name evidence="4" type="ORF">B3C1_00160</name>
</gene>